<dbReference type="Gene3D" id="3.30.420.10">
    <property type="entry name" value="Ribonuclease H-like superfamily/Ribonuclease H"/>
    <property type="match status" value="1"/>
</dbReference>
<feature type="region of interest" description="Disordered" evidence="2">
    <location>
        <begin position="451"/>
        <end position="493"/>
    </location>
</feature>
<dbReference type="GO" id="GO:0003676">
    <property type="term" value="F:nucleic acid binding"/>
    <property type="evidence" value="ECO:0007669"/>
    <property type="project" value="InterPro"/>
</dbReference>
<reference evidence="4" key="2">
    <citation type="submission" date="2025-09" db="UniProtKB">
        <authorList>
            <consortium name="Ensembl"/>
        </authorList>
    </citation>
    <scope>IDENTIFICATION</scope>
</reference>
<dbReference type="GO" id="GO:0015074">
    <property type="term" value="P:DNA integration"/>
    <property type="evidence" value="ECO:0007669"/>
    <property type="project" value="InterPro"/>
</dbReference>
<dbReference type="Ensembl" id="ENSOMET00000002191.1">
    <property type="protein sequence ID" value="ENSOMEP00000027355.1"/>
    <property type="gene ID" value="ENSOMEG00000009775.1"/>
</dbReference>
<dbReference type="STRING" id="30732.ENSOMEP00000027355"/>
<evidence type="ECO:0000259" key="3">
    <source>
        <dbReference type="PROSITE" id="PS50994"/>
    </source>
</evidence>
<dbReference type="GeneTree" id="ENSGT01000000214408"/>
<proteinExistence type="predicted"/>
<dbReference type="PANTHER" id="PTHR37984">
    <property type="entry name" value="PROTEIN CBG26694"/>
    <property type="match status" value="1"/>
</dbReference>
<dbReference type="InterPro" id="IPR050951">
    <property type="entry name" value="Retrovirus_Pol_polyprotein"/>
</dbReference>
<dbReference type="PANTHER" id="PTHR37984:SF15">
    <property type="entry name" value="INTEGRASE CATALYTIC DOMAIN-CONTAINING PROTEIN"/>
    <property type="match status" value="1"/>
</dbReference>
<sequence>MENSDVSWVAALQLHTSMDDTPTEGTPVFSPEDIKTAQERDTAIWEVMQLKQSGWNPNEKDKKQMTRDTRKLVHEWNKLMIDNGVLFRCTGQRKQLVLPNELKETVLKQLHDNMGHIGADKVIHLARERFYWPFMQREIEDYVIRQCTCIKQKRPCVPEKAPMGSITTSHPFELVSVDYLHLEPSKGGYEYILVLVDHFTRFAQAYPTKNKSGKTTAEKIFFDFIPRFGYPEKLHHDQGREFENSLFQRLQQLAGIAHSRTTPYHPQGNPVERLNRTLLQMLRTLQEEKKSQWKDHLQHIVHAYNCTRHEATGYSPHFLLYGRAPRLPIDLLFNMRPDGECKTRQEYAEKWATCMQEAYKIAAENSQKNSAKGKKYYDQHLRGLPLQPGDRVLIRNLSERGGPGKLRAYWENCIHRVVEKIGDGPVYRVQAETGDRNLRVLHRNLLLPVNDLPLEHKQSHKENRTGQKQRKGQREHQASAVPEYEQSDDEEENTYHWQHVPAYQQRTTTQPQSQTLRVAAPEFRPVRQSTQKAKVQEKRIPPVAEVSCPEVDIPAVVSEPTPRSMPVFMVPAEEIPDEDTSPRDIDSEVVLEENVVMNTDEQLCDDVSDTIEEEDVPTVRRSTRAVKPKEVFTYNQFGQPSYQPWKSAVNMMLAYVPCPIPCYPAQLDMCYFPTAVWTC</sequence>
<dbReference type="InterPro" id="IPR041588">
    <property type="entry name" value="Integrase_H2C2"/>
</dbReference>
<dbReference type="Pfam" id="PF17921">
    <property type="entry name" value="Integrase_H2C2"/>
    <property type="match status" value="1"/>
</dbReference>
<name>A0A3B3DD79_ORYME</name>
<dbReference type="OMA" id="PKEVFTY"/>
<dbReference type="Pfam" id="PF00665">
    <property type="entry name" value="rve"/>
    <property type="match status" value="1"/>
</dbReference>
<dbReference type="FunFam" id="3.30.420.10:FF:000032">
    <property type="entry name" value="Retrovirus-related Pol polyprotein from transposon 297-like Protein"/>
    <property type="match status" value="1"/>
</dbReference>
<dbReference type="Proteomes" id="UP000261560">
    <property type="component" value="Unplaced"/>
</dbReference>
<evidence type="ECO:0000256" key="1">
    <source>
        <dbReference type="ARBA" id="ARBA00039658"/>
    </source>
</evidence>
<dbReference type="PaxDb" id="30732-ENSOMEP00000027355"/>
<evidence type="ECO:0000313" key="5">
    <source>
        <dbReference type="Proteomes" id="UP000261560"/>
    </source>
</evidence>
<dbReference type="AlphaFoldDB" id="A0A3B3DD79"/>
<keyword evidence="5" id="KW-1185">Reference proteome</keyword>
<feature type="compositionally biased region" description="Basic and acidic residues" evidence="2">
    <location>
        <begin position="453"/>
        <end position="465"/>
    </location>
</feature>
<protein>
    <recommendedName>
        <fullName evidence="1">Gypsy retrotransposon integrase-like protein 1</fullName>
    </recommendedName>
</protein>
<dbReference type="Gene3D" id="1.10.340.70">
    <property type="match status" value="1"/>
</dbReference>
<reference evidence="4" key="1">
    <citation type="submission" date="2025-08" db="UniProtKB">
        <authorList>
            <consortium name="Ensembl"/>
        </authorList>
    </citation>
    <scope>IDENTIFICATION</scope>
</reference>
<dbReference type="SUPFAM" id="SSF53098">
    <property type="entry name" value="Ribonuclease H-like"/>
    <property type="match status" value="1"/>
</dbReference>
<dbReference type="InterPro" id="IPR036397">
    <property type="entry name" value="RNaseH_sf"/>
</dbReference>
<dbReference type="InterPro" id="IPR001584">
    <property type="entry name" value="Integrase_cat-core"/>
</dbReference>
<evidence type="ECO:0000256" key="2">
    <source>
        <dbReference type="SAM" id="MobiDB-lite"/>
    </source>
</evidence>
<feature type="domain" description="Integrase catalytic" evidence="3">
    <location>
        <begin position="167"/>
        <end position="324"/>
    </location>
</feature>
<dbReference type="PROSITE" id="PS50994">
    <property type="entry name" value="INTEGRASE"/>
    <property type="match status" value="1"/>
</dbReference>
<organism evidence="4 5">
    <name type="scientific">Oryzias melastigma</name>
    <name type="common">Marine medaka</name>
    <dbReference type="NCBI Taxonomy" id="30732"/>
    <lineage>
        <taxon>Eukaryota</taxon>
        <taxon>Metazoa</taxon>
        <taxon>Chordata</taxon>
        <taxon>Craniata</taxon>
        <taxon>Vertebrata</taxon>
        <taxon>Euteleostomi</taxon>
        <taxon>Actinopterygii</taxon>
        <taxon>Neopterygii</taxon>
        <taxon>Teleostei</taxon>
        <taxon>Neoteleostei</taxon>
        <taxon>Acanthomorphata</taxon>
        <taxon>Ovalentaria</taxon>
        <taxon>Atherinomorphae</taxon>
        <taxon>Beloniformes</taxon>
        <taxon>Adrianichthyidae</taxon>
        <taxon>Oryziinae</taxon>
        <taxon>Oryzias</taxon>
    </lineage>
</organism>
<dbReference type="InterPro" id="IPR012337">
    <property type="entry name" value="RNaseH-like_sf"/>
</dbReference>
<evidence type="ECO:0000313" key="4">
    <source>
        <dbReference type="Ensembl" id="ENSOMEP00000027355.1"/>
    </source>
</evidence>
<dbReference type="FunFam" id="1.10.340.70:FF:000001">
    <property type="entry name" value="Retrovirus-related Pol polyprotein from transposon gypsy-like Protein"/>
    <property type="match status" value="1"/>
</dbReference>
<accession>A0A3B3DD79</accession>